<keyword evidence="1" id="KW-0472">Membrane</keyword>
<dbReference type="Proteomes" id="UP000298663">
    <property type="component" value="Unassembled WGS sequence"/>
</dbReference>
<accession>A0A4U5NEN8</accession>
<feature type="transmembrane region" description="Helical" evidence="1">
    <location>
        <begin position="72"/>
        <end position="103"/>
    </location>
</feature>
<reference evidence="2 3" key="1">
    <citation type="journal article" date="2015" name="Genome Biol.">
        <title>Comparative genomics of Steinernema reveals deeply conserved gene regulatory networks.</title>
        <authorList>
            <person name="Dillman A.R."/>
            <person name="Macchietto M."/>
            <person name="Porter C.F."/>
            <person name="Rogers A."/>
            <person name="Williams B."/>
            <person name="Antoshechkin I."/>
            <person name="Lee M.M."/>
            <person name="Goodwin Z."/>
            <person name="Lu X."/>
            <person name="Lewis E.E."/>
            <person name="Goodrich-Blair H."/>
            <person name="Stock S.P."/>
            <person name="Adams B.J."/>
            <person name="Sternberg P.W."/>
            <person name="Mortazavi A."/>
        </authorList>
    </citation>
    <scope>NUCLEOTIDE SEQUENCE [LARGE SCALE GENOMIC DNA]</scope>
    <source>
        <strain evidence="2 3">ALL</strain>
    </source>
</reference>
<comment type="caution">
    <text evidence="2">The sequence shown here is derived from an EMBL/GenBank/DDBJ whole genome shotgun (WGS) entry which is preliminary data.</text>
</comment>
<protein>
    <submittedName>
        <fullName evidence="2">Uncharacterized protein</fullName>
    </submittedName>
</protein>
<reference evidence="2 3" key="2">
    <citation type="journal article" date="2019" name="G3 (Bethesda)">
        <title>Hybrid Assembly of the Genome of the Entomopathogenic Nematode Steinernema carpocapsae Identifies the X-Chromosome.</title>
        <authorList>
            <person name="Serra L."/>
            <person name="Macchietto M."/>
            <person name="Macias-Munoz A."/>
            <person name="McGill C.J."/>
            <person name="Rodriguez I.M."/>
            <person name="Rodriguez B."/>
            <person name="Murad R."/>
            <person name="Mortazavi A."/>
        </authorList>
    </citation>
    <scope>NUCLEOTIDE SEQUENCE [LARGE SCALE GENOMIC DNA]</scope>
    <source>
        <strain evidence="2 3">ALL</strain>
    </source>
</reference>
<proteinExistence type="predicted"/>
<keyword evidence="3" id="KW-1185">Reference proteome</keyword>
<evidence type="ECO:0000313" key="2">
    <source>
        <dbReference type="EMBL" id="TKR81116.1"/>
    </source>
</evidence>
<sequence>MECSKTVRGDACFLRTKAIAKDGGTSISGASVVCYDTLHGCTDACVFTCYAVDHCNGSQDDSVACAPDITTIVVITFASIIGVSTICCIACFCAPCCVCAAYIRRRRSNRRNAAEDSKTNGALI</sequence>
<organism evidence="2 3">
    <name type="scientific">Steinernema carpocapsae</name>
    <name type="common">Entomopathogenic nematode</name>
    <dbReference type="NCBI Taxonomy" id="34508"/>
    <lineage>
        <taxon>Eukaryota</taxon>
        <taxon>Metazoa</taxon>
        <taxon>Ecdysozoa</taxon>
        <taxon>Nematoda</taxon>
        <taxon>Chromadorea</taxon>
        <taxon>Rhabditida</taxon>
        <taxon>Tylenchina</taxon>
        <taxon>Panagrolaimomorpha</taxon>
        <taxon>Strongyloidoidea</taxon>
        <taxon>Steinernematidae</taxon>
        <taxon>Steinernema</taxon>
    </lineage>
</organism>
<dbReference type="EMBL" id="AZBU02000004">
    <property type="protein sequence ID" value="TKR81116.1"/>
    <property type="molecule type" value="Genomic_DNA"/>
</dbReference>
<dbReference type="AlphaFoldDB" id="A0A4U5NEN8"/>
<gene>
    <name evidence="2" type="ORF">L596_015050</name>
</gene>
<keyword evidence="1" id="KW-1133">Transmembrane helix</keyword>
<name>A0A4U5NEN8_STECR</name>
<dbReference type="OrthoDB" id="5855660at2759"/>
<evidence type="ECO:0000313" key="3">
    <source>
        <dbReference type="Proteomes" id="UP000298663"/>
    </source>
</evidence>
<evidence type="ECO:0000256" key="1">
    <source>
        <dbReference type="SAM" id="Phobius"/>
    </source>
</evidence>
<keyword evidence="1" id="KW-0812">Transmembrane</keyword>